<evidence type="ECO:0000256" key="1">
    <source>
        <dbReference type="SAM" id="Coils"/>
    </source>
</evidence>
<dbReference type="CDD" id="cd18808">
    <property type="entry name" value="SF1_C_Upf1"/>
    <property type="match status" value="1"/>
</dbReference>
<feature type="domain" description="DNA2/NAM7 helicase helicase" evidence="2">
    <location>
        <begin position="430"/>
        <end position="487"/>
    </location>
</feature>
<dbReference type="InterPro" id="IPR027417">
    <property type="entry name" value="P-loop_NTPase"/>
</dbReference>
<dbReference type="SUPFAM" id="SSF52540">
    <property type="entry name" value="P-loop containing nucleoside triphosphate hydrolases"/>
    <property type="match status" value="1"/>
</dbReference>
<feature type="domain" description="DNA2/NAM7 helicase-like C-terminal" evidence="3">
    <location>
        <begin position="1207"/>
        <end position="1379"/>
    </location>
</feature>
<dbReference type="PANTHER" id="PTHR10887">
    <property type="entry name" value="DNA2/NAM7 HELICASE FAMILY"/>
    <property type="match status" value="1"/>
</dbReference>
<dbReference type="InterPro" id="IPR041677">
    <property type="entry name" value="DNA2/NAM7_AAA_11"/>
</dbReference>
<feature type="domain" description="Restriction endonuclease type II-like" evidence="4">
    <location>
        <begin position="1424"/>
        <end position="1514"/>
    </location>
</feature>
<evidence type="ECO:0000259" key="4">
    <source>
        <dbReference type="Pfam" id="PF18741"/>
    </source>
</evidence>
<keyword evidence="6" id="KW-1185">Reference proteome</keyword>
<evidence type="ECO:0000313" key="5">
    <source>
        <dbReference type="EMBL" id="RIE05924.1"/>
    </source>
</evidence>
<dbReference type="Proteomes" id="UP000266328">
    <property type="component" value="Unassembled WGS sequence"/>
</dbReference>
<organism evidence="5 6">
    <name type="scientific">Candidatus Cryosericum terrychapinii</name>
    <dbReference type="NCBI Taxonomy" id="2290919"/>
    <lineage>
        <taxon>Bacteria</taxon>
        <taxon>Pseudomonadati</taxon>
        <taxon>Caldisericota/Cryosericota group</taxon>
        <taxon>Candidatus Cryosericota</taxon>
        <taxon>Candidatus Cryosericia</taxon>
        <taxon>Candidatus Cryosericales</taxon>
        <taxon>Candidatus Cryosericaceae</taxon>
        <taxon>Candidatus Cryosericum</taxon>
    </lineage>
</organism>
<dbReference type="InterPro" id="IPR049468">
    <property type="entry name" value="Restrct_endonuc-II-like_dom"/>
</dbReference>
<dbReference type="InterPro" id="IPR011335">
    <property type="entry name" value="Restrct_endonuc-II-like"/>
</dbReference>
<name>A0A398D497_9BACT</name>
<reference evidence="5 6" key="1">
    <citation type="submission" date="2018-09" db="EMBL/GenBank/DDBJ databases">
        <title>Discovery and Ecogenomic Context for Candidatus Cryosericales, a Global Caldiserica Order Active in Thawing Permafrost.</title>
        <authorList>
            <person name="Martinez M.A."/>
            <person name="Woodcroft B.J."/>
            <person name="Ignacio Espinoza J.C."/>
            <person name="Zayed A."/>
            <person name="Singleton C.M."/>
            <person name="Boyd J."/>
            <person name="Li Y.-F."/>
            <person name="Purvine S."/>
            <person name="Maughan H."/>
            <person name="Hodgkins S.B."/>
            <person name="Anderson D."/>
            <person name="Sederholm M."/>
            <person name="Temperton B."/>
            <person name="Saleska S.R."/>
            <person name="Tyson G.W."/>
            <person name="Rich V.I."/>
        </authorList>
    </citation>
    <scope>NUCLEOTIDE SEQUENCE [LARGE SCALE GENOMIC DNA]</scope>
    <source>
        <strain evidence="5 6">SMC7</strain>
    </source>
</reference>
<dbReference type="Pfam" id="PF13087">
    <property type="entry name" value="AAA_12"/>
    <property type="match status" value="1"/>
</dbReference>
<dbReference type="Gene3D" id="3.40.50.300">
    <property type="entry name" value="P-loop containing nucleotide triphosphate hydrolases"/>
    <property type="match status" value="3"/>
</dbReference>
<evidence type="ECO:0000259" key="3">
    <source>
        <dbReference type="Pfam" id="PF13087"/>
    </source>
</evidence>
<feature type="coiled-coil region" evidence="1">
    <location>
        <begin position="530"/>
        <end position="564"/>
    </location>
</feature>
<dbReference type="Pfam" id="PF13086">
    <property type="entry name" value="AAA_11"/>
    <property type="match status" value="1"/>
</dbReference>
<keyword evidence="1" id="KW-0175">Coiled coil</keyword>
<sequence>MQKGWVVPTAYRFVGSQRTKCSLAHAAADTASIAGWGLQCHVVAGIRFSAILANTEATILEEGSMQIEAQELRGRAIRLFTYLKDLALLRTKTTYSISDFEDHFWLADLPQSNALCYSCLLGEQSQTAPGPLIEARKPRLLPLPTPPNTLWPWIRPGSLDDPWIDVPELLTDIADTSDGTANDDSLHLVDFPEIGKAWDSYIEHAWWPWAEKQRPLVRVQEVYTKLFSFYTKQQRLGELYELVLALGFLQWKTPNNQEVRRHLLVTAVSVEFDADKGVIRVRQPDDSSGVKLEEDMLDGDSRPETRIELALGDLVDQLGDRVWDREGVGVILRSWVNGVSPDGRYEDELRHADEVTSKPIVSWSPALVIRQRTQLGLVRAYESIVADIQTKEALPAGVQRIISVVDSSPARTDTGLGDEVVSEPLFPLPSNAEQRAILERLAGADGLVVQGPPGTGKSHTIANLVCHLLAQGKRVLVTSQAPRALRVLQDMIPQDMRSLCISVLGTDRTSAMSVESIVTGILSRREGWNVDAYNTEVASLYHQLEQERAEMAECQLQLRMVRESETRDVSTGIEGYRGTLTEIATTLAEEEPQYSWLQDFAIPDADPPLSNSQMQELLSLIRWATPDVEKQATRACPEAESFPSAQRLQDCLDAEEKARVSAGTRGRLREKPLYGSIAGLHLQERTSLLSEARILSAEWESLTGRNTVWTGRALSDVLSGQSALWKSLLDSSTGQIDKLKSNLDWKACMVAPISGVEEDDDQRLLADTQVLLDRWERGRRIGMRLLLPADVKHACYIIDRVCIDGRRCTSADSVMYLVRCLKTRGTVESLRQQWSSFVDLGSLSATQVLAIIEEETEMLKNVLDLGGRVTEFWRDFAKKSGTSQPVAPSADAMGELCAIAEQVELDERMVEAERFRRELVSALRLACLNSSIHPAVQSALQAAVKGDCPQYASAMGDLEQHRAVRRKLSIRASMLEKLQTAAPYLGARLATTSDDASWDERLPSFQKAWQWTRADRWLDRMSDSSRGRELSRQAADLKMKQQQQTTALTAAKAWGFFLHRMTEEQRKGLVAWLTFWQAAGRQKGKYTSAKLANARQAWDVARPAIPAWIMPIYQVADVVRPGQDAFDVIIVDEASQLGVEAAFLQYLGKKVIVVGDDKQISPANVGLNVQSVMDLQKRYLTDIPFSGGLGPDASYFDLAKIWYPSDLTLREHFRCMPEIIEFSNRLCYSAKPLIPLRQYGEDRLDPLCECYISDGYRRGTETRITNPPEAQAIAKQIAECCRDPRYKGKSFGVISLQGPWQAAEIDRMLIREIGPEEMERRRVVCGDPYALQGDERDVVFLSLVAAVSEEHHFRALTDRGAQQRFNVAASRARDQLWLFHSVSLDDLSPEDTRFKLLNYFLHPSVSWLATSPGTAVDDMFESPFEREVYQMIRNRGFTVVPQVPVAGYRIDLVVSGAQSRLAIECDGEQWLGPDRYVSDMERQRQLERCGWTFWRVRGSSFFRNPERTLSELWPLLDKLGISPHNAAAVAVTPVAAVPEPAATFLVEDMKASVEDTPAQGLFSCLINGPRSNDNSTNQVIQTVDSQRDTPEAAQLHMRPYKSWELVPAPDPRVASWTDTVEVLISIVTAEGPMIASRLIRLYARAAGFDRVGRLIREALDHVIQVAARKGILALGQAQGEAPELRVIYMPEGSPVVLRTRGSRDFEEIPLSEVAAIMSLLEPGMSAEPFGKERDQLYRRVLDQYDLVRMTSAVKAALDEALERALSESDREG</sequence>
<evidence type="ECO:0000313" key="6">
    <source>
        <dbReference type="Proteomes" id="UP000266328"/>
    </source>
</evidence>
<dbReference type="SUPFAM" id="SSF52980">
    <property type="entry name" value="Restriction endonuclease-like"/>
    <property type="match status" value="1"/>
</dbReference>
<proteinExistence type="predicted"/>
<dbReference type="GO" id="GO:0004386">
    <property type="term" value="F:helicase activity"/>
    <property type="evidence" value="ECO:0007669"/>
    <property type="project" value="InterPro"/>
</dbReference>
<dbReference type="OrthoDB" id="9757917at2"/>
<dbReference type="InterPro" id="IPR047187">
    <property type="entry name" value="SF1_C_Upf1"/>
</dbReference>
<dbReference type="InterPro" id="IPR045055">
    <property type="entry name" value="DNA2/NAM7-like"/>
</dbReference>
<comment type="caution">
    <text evidence="5">The sequence shown here is derived from an EMBL/GenBank/DDBJ whole genome shotgun (WGS) entry which is preliminary data.</text>
</comment>
<dbReference type="EMBL" id="QXIS01000031">
    <property type="protein sequence ID" value="RIE05924.1"/>
    <property type="molecule type" value="Genomic_DNA"/>
</dbReference>
<dbReference type="PANTHER" id="PTHR10887:SF495">
    <property type="entry name" value="HELICASE SENATAXIN ISOFORM X1-RELATED"/>
    <property type="match status" value="1"/>
</dbReference>
<evidence type="ECO:0000259" key="2">
    <source>
        <dbReference type="Pfam" id="PF13086"/>
    </source>
</evidence>
<dbReference type="Pfam" id="PF18741">
    <property type="entry name" value="MTES_1575"/>
    <property type="match status" value="1"/>
</dbReference>
<gene>
    <name evidence="5" type="ORF">SMC7_05130</name>
</gene>
<protein>
    <submittedName>
        <fullName evidence="5">DUF559 domain-containing protein</fullName>
    </submittedName>
</protein>
<accession>A0A398D497</accession>
<dbReference type="InterPro" id="IPR041679">
    <property type="entry name" value="DNA2/NAM7-like_C"/>
</dbReference>
<dbReference type="Gene3D" id="3.40.960.10">
    <property type="entry name" value="VSR Endonuclease"/>
    <property type="match status" value="1"/>
</dbReference>